<accession>A0A1A8Q8Z0</accession>
<protein>
    <submittedName>
        <fullName evidence="1">Globoside alpha-1,3-N-acetylgalactosaminyltransferase 1</fullName>
    </submittedName>
</protein>
<keyword evidence="1" id="KW-0808">Transferase</keyword>
<dbReference type="GO" id="GO:0016740">
    <property type="term" value="F:transferase activity"/>
    <property type="evidence" value="ECO:0007669"/>
    <property type="project" value="UniProtKB-KW"/>
</dbReference>
<dbReference type="AlphaFoldDB" id="A0A1A8Q8Z0"/>
<reference evidence="1" key="2">
    <citation type="submission" date="2016-06" db="EMBL/GenBank/DDBJ databases">
        <title>The genome of a short-lived fish provides insights into sex chromosome evolution and the genetic control of aging.</title>
        <authorList>
            <person name="Reichwald K."/>
            <person name="Felder M."/>
            <person name="Petzold A."/>
            <person name="Koch P."/>
            <person name="Groth M."/>
            <person name="Platzer M."/>
        </authorList>
    </citation>
    <scope>NUCLEOTIDE SEQUENCE</scope>
    <source>
        <tissue evidence="1">Brain</tissue>
    </source>
</reference>
<name>A0A1A8Q8Z0_9TELE</name>
<gene>
    <name evidence="1" type="primary">GBGT1</name>
</gene>
<reference evidence="1" key="1">
    <citation type="submission" date="2016-05" db="EMBL/GenBank/DDBJ databases">
        <authorList>
            <person name="Lavstsen T."/>
            <person name="Jespersen J.S."/>
        </authorList>
    </citation>
    <scope>NUCLEOTIDE SEQUENCE</scope>
    <source>
        <tissue evidence="1">Brain</tissue>
    </source>
</reference>
<feature type="non-terminal residue" evidence="1">
    <location>
        <position position="1"/>
    </location>
</feature>
<feature type="non-terminal residue" evidence="1">
    <location>
        <position position="103"/>
    </location>
</feature>
<evidence type="ECO:0000313" key="1">
    <source>
        <dbReference type="EMBL" id="SBR89996.1"/>
    </source>
</evidence>
<sequence length="103" mass="11702">PLRTQLETVFLMSVGRCPRPTSLLVKETTITLLLSGVDIWRRCTSLSSTATNSHRKMLKTTSKLCGRRRVTLTGTCYTTNQPKYCLQNTCGQIMIKYLLTSKW</sequence>
<dbReference type="EMBL" id="HAEI01004715">
    <property type="protein sequence ID" value="SBR89996.1"/>
    <property type="molecule type" value="Transcribed_RNA"/>
</dbReference>
<proteinExistence type="predicted"/>
<organism evidence="1">
    <name type="scientific">Nothobranchius rachovii</name>
    <name type="common">bluefin notho</name>
    <dbReference type="NCBI Taxonomy" id="451742"/>
    <lineage>
        <taxon>Eukaryota</taxon>
        <taxon>Metazoa</taxon>
        <taxon>Chordata</taxon>
        <taxon>Craniata</taxon>
        <taxon>Vertebrata</taxon>
        <taxon>Euteleostomi</taxon>
        <taxon>Actinopterygii</taxon>
        <taxon>Neopterygii</taxon>
        <taxon>Teleostei</taxon>
        <taxon>Neoteleostei</taxon>
        <taxon>Acanthomorphata</taxon>
        <taxon>Ovalentaria</taxon>
        <taxon>Atherinomorphae</taxon>
        <taxon>Cyprinodontiformes</taxon>
        <taxon>Nothobranchiidae</taxon>
        <taxon>Nothobranchius</taxon>
    </lineage>
</organism>